<keyword evidence="2" id="KW-1003">Cell membrane</keyword>
<keyword evidence="12" id="KW-1185">Reference proteome</keyword>
<feature type="transmembrane region" description="Helical" evidence="8">
    <location>
        <begin position="262"/>
        <end position="282"/>
    </location>
</feature>
<evidence type="ECO:0000256" key="1">
    <source>
        <dbReference type="ARBA" id="ARBA00004651"/>
    </source>
</evidence>
<gene>
    <name evidence="11" type="ORF">ACFSQZ_08720</name>
</gene>
<feature type="signal peptide" evidence="9">
    <location>
        <begin position="1"/>
        <end position="18"/>
    </location>
</feature>
<name>A0ABW5E2C9_9BACT</name>
<dbReference type="InterPro" id="IPR002898">
    <property type="entry name" value="MotA_ExbB_proton_chnl"/>
</dbReference>
<keyword evidence="6" id="KW-0653">Protein transport</keyword>
<feature type="domain" description="MotA/TolQ/ExbB proton channel" evidence="10">
    <location>
        <begin position="318"/>
        <end position="438"/>
    </location>
</feature>
<evidence type="ECO:0000256" key="3">
    <source>
        <dbReference type="ARBA" id="ARBA00022692"/>
    </source>
</evidence>
<keyword evidence="6" id="KW-0813">Transport</keyword>
<accession>A0ABW5E2C9</accession>
<protein>
    <submittedName>
        <fullName evidence="11">MotA/TolQ/ExbB proton channel family protein</fullName>
    </submittedName>
</protein>
<dbReference type="InterPro" id="IPR050790">
    <property type="entry name" value="ExbB/TolQ_transport"/>
</dbReference>
<evidence type="ECO:0000256" key="7">
    <source>
        <dbReference type="SAM" id="Coils"/>
    </source>
</evidence>
<keyword evidence="7" id="KW-0175">Coiled coil</keyword>
<evidence type="ECO:0000256" key="5">
    <source>
        <dbReference type="ARBA" id="ARBA00023136"/>
    </source>
</evidence>
<keyword evidence="9" id="KW-0732">Signal</keyword>
<dbReference type="RefSeq" id="WP_377092965.1">
    <property type="nucleotide sequence ID" value="NZ_JBHSJM010000001.1"/>
</dbReference>
<dbReference type="PANTHER" id="PTHR30625">
    <property type="entry name" value="PROTEIN TOLQ"/>
    <property type="match status" value="1"/>
</dbReference>
<evidence type="ECO:0000256" key="6">
    <source>
        <dbReference type="RuleBase" id="RU004057"/>
    </source>
</evidence>
<feature type="transmembrane region" description="Helical" evidence="8">
    <location>
        <begin position="401"/>
        <end position="422"/>
    </location>
</feature>
<evidence type="ECO:0000256" key="2">
    <source>
        <dbReference type="ARBA" id="ARBA00022475"/>
    </source>
</evidence>
<proteinExistence type="inferred from homology"/>
<evidence type="ECO:0000313" key="12">
    <source>
        <dbReference type="Proteomes" id="UP001597297"/>
    </source>
</evidence>
<reference evidence="12" key="1">
    <citation type="journal article" date="2019" name="Int. J. Syst. Evol. Microbiol.">
        <title>The Global Catalogue of Microorganisms (GCM) 10K type strain sequencing project: providing services to taxonomists for standard genome sequencing and annotation.</title>
        <authorList>
            <consortium name="The Broad Institute Genomics Platform"/>
            <consortium name="The Broad Institute Genome Sequencing Center for Infectious Disease"/>
            <person name="Wu L."/>
            <person name="Ma J."/>
        </authorList>
    </citation>
    <scope>NUCLEOTIDE SEQUENCE [LARGE SCALE GENOMIC DNA]</scope>
    <source>
        <strain evidence="12">JCM 16545</strain>
    </source>
</reference>
<evidence type="ECO:0000256" key="9">
    <source>
        <dbReference type="SAM" id="SignalP"/>
    </source>
</evidence>
<organism evidence="11 12">
    <name type="scientific">Rubritalea spongiae</name>
    <dbReference type="NCBI Taxonomy" id="430797"/>
    <lineage>
        <taxon>Bacteria</taxon>
        <taxon>Pseudomonadati</taxon>
        <taxon>Verrucomicrobiota</taxon>
        <taxon>Verrucomicrobiia</taxon>
        <taxon>Verrucomicrobiales</taxon>
        <taxon>Rubritaleaceae</taxon>
        <taxon>Rubritalea</taxon>
    </lineage>
</organism>
<feature type="transmembrane region" description="Helical" evidence="8">
    <location>
        <begin position="357"/>
        <end position="381"/>
    </location>
</feature>
<feature type="chain" id="PRO_5045537015" evidence="9">
    <location>
        <begin position="19"/>
        <end position="452"/>
    </location>
</feature>
<keyword evidence="4 8" id="KW-1133">Transmembrane helix</keyword>
<keyword evidence="5 8" id="KW-0472">Membrane</keyword>
<dbReference type="EMBL" id="JBHUJC010000025">
    <property type="protein sequence ID" value="MFD2276547.1"/>
    <property type="molecule type" value="Genomic_DNA"/>
</dbReference>
<dbReference type="PANTHER" id="PTHR30625:SF11">
    <property type="entry name" value="MOTA_TOLQ_EXBB PROTON CHANNEL DOMAIN-CONTAINING PROTEIN"/>
    <property type="match status" value="1"/>
</dbReference>
<evidence type="ECO:0000256" key="4">
    <source>
        <dbReference type="ARBA" id="ARBA00022989"/>
    </source>
</evidence>
<comment type="similarity">
    <text evidence="6">Belongs to the exbB/tolQ family.</text>
</comment>
<sequence length="452" mass="49491">MKLSVLLLLFGLAVSLQAEEKNEHVIQLSAEDLQEDIDRALERLAQQREERTEERVALGEKVAKLEKQLLELRRKRDIARLSSEGRKELLYDLEVKKAKFEKDFHYMRGLYRDFAVQLENQLQLGQEEAYQESIDLAIETESSLIDQAGVVDSALDRLESVLGGERRSAKVVSSDQVILTGEVLNVGPASWFQQEGGSTAGVVYTENGASRARLIEKEAGKVQKLFKGELVELNVDVTGGKARAIDQIQGDSGRIFEKGGTWLWVILSIAFVSALCGVMKLIQLSKIKDPKNGWVAEILTAVRAGKTEEAEQLAKQAKHPVGEVLSNALAYTSAGADVVEEVIYEQLIGVQSRLQKWLPFIAVTAATAPLLGLLGTVSGMIRMFNVITVTGTGDVKPMAGGISEALITTLFGLIVAIPALILHTMLSRKSNGVVQNTEKLGLTFVNGLRKLN</sequence>
<evidence type="ECO:0000256" key="8">
    <source>
        <dbReference type="SAM" id="Phobius"/>
    </source>
</evidence>
<dbReference type="Pfam" id="PF01618">
    <property type="entry name" value="MotA_ExbB"/>
    <property type="match status" value="1"/>
</dbReference>
<dbReference type="Proteomes" id="UP001597297">
    <property type="component" value="Unassembled WGS sequence"/>
</dbReference>
<evidence type="ECO:0000313" key="11">
    <source>
        <dbReference type="EMBL" id="MFD2276547.1"/>
    </source>
</evidence>
<feature type="coiled-coil region" evidence="7">
    <location>
        <begin position="30"/>
        <end position="82"/>
    </location>
</feature>
<comment type="caution">
    <text evidence="11">The sequence shown here is derived from an EMBL/GenBank/DDBJ whole genome shotgun (WGS) entry which is preliminary data.</text>
</comment>
<keyword evidence="3 8" id="KW-0812">Transmembrane</keyword>
<comment type="subcellular location">
    <subcellularLocation>
        <location evidence="1">Cell membrane</location>
        <topology evidence="1">Multi-pass membrane protein</topology>
    </subcellularLocation>
    <subcellularLocation>
        <location evidence="6">Membrane</location>
        <topology evidence="6">Multi-pass membrane protein</topology>
    </subcellularLocation>
</comment>
<evidence type="ECO:0000259" key="10">
    <source>
        <dbReference type="Pfam" id="PF01618"/>
    </source>
</evidence>